<evidence type="ECO:0000313" key="3">
    <source>
        <dbReference type="EMBL" id="CAG8476913.1"/>
    </source>
</evidence>
<feature type="region of interest" description="Disordered" evidence="1">
    <location>
        <begin position="68"/>
        <end position="93"/>
    </location>
</feature>
<evidence type="ECO:0000259" key="2">
    <source>
        <dbReference type="Pfam" id="PF03184"/>
    </source>
</evidence>
<keyword evidence="4" id="KW-1185">Reference proteome</keyword>
<dbReference type="InterPro" id="IPR004875">
    <property type="entry name" value="DDE_SF_endonuclease_dom"/>
</dbReference>
<feature type="domain" description="DDE-1" evidence="2">
    <location>
        <begin position="90"/>
        <end position="181"/>
    </location>
</feature>
<evidence type="ECO:0000256" key="1">
    <source>
        <dbReference type="SAM" id="MobiDB-lite"/>
    </source>
</evidence>
<organism evidence="3 4">
    <name type="scientific">Cetraspora pellucida</name>
    <dbReference type="NCBI Taxonomy" id="1433469"/>
    <lineage>
        <taxon>Eukaryota</taxon>
        <taxon>Fungi</taxon>
        <taxon>Fungi incertae sedis</taxon>
        <taxon>Mucoromycota</taxon>
        <taxon>Glomeromycotina</taxon>
        <taxon>Glomeromycetes</taxon>
        <taxon>Diversisporales</taxon>
        <taxon>Gigasporaceae</taxon>
        <taxon>Cetraspora</taxon>
    </lineage>
</organism>
<dbReference type="OrthoDB" id="2432639at2759"/>
<dbReference type="Proteomes" id="UP000789759">
    <property type="component" value="Unassembled WGS sequence"/>
</dbReference>
<dbReference type="Pfam" id="PF03184">
    <property type="entry name" value="DDE_1"/>
    <property type="match status" value="1"/>
</dbReference>
<comment type="caution">
    <text evidence="3">The sequence shown here is derived from an EMBL/GenBank/DDBJ whole genome shotgun (WGS) entry which is preliminary data.</text>
</comment>
<dbReference type="EMBL" id="CAJVQA010000477">
    <property type="protein sequence ID" value="CAG8476913.1"/>
    <property type="molecule type" value="Genomic_DNA"/>
</dbReference>
<name>A0A9N8Z8R5_9GLOM</name>
<dbReference type="GO" id="GO:0003676">
    <property type="term" value="F:nucleic acid binding"/>
    <property type="evidence" value="ECO:0007669"/>
    <property type="project" value="InterPro"/>
</dbReference>
<gene>
    <name evidence="3" type="ORF">CPELLU_LOCUS1342</name>
</gene>
<proteinExistence type="predicted"/>
<reference evidence="3" key="1">
    <citation type="submission" date="2021-06" db="EMBL/GenBank/DDBJ databases">
        <authorList>
            <person name="Kallberg Y."/>
            <person name="Tangrot J."/>
            <person name="Rosling A."/>
        </authorList>
    </citation>
    <scope>NUCLEOTIDE SEQUENCE</scope>
    <source>
        <strain evidence="3">FL966</strain>
    </source>
</reference>
<sequence length="314" mass="35908">MPEASNPHIDNIENNESDEISNPENNNDGISNPEDDDGISNPENNDGQFDFQLHEEPCRRPCGRPCERPHGRPCGRPQTVSYGRFGKKSQNNNNTVRKPFKLINIKLHYLLPNTTAHLQPMDAGIIQSFKSKYKKLYCKHVLNQFESNIDLKKNKLNVRQAVNFIAESWCNVTDITIQNCWHKTGILSNASKVEIEFEYQESENNLDDDEIAEIITDLSSSNDPEASQIAQAMKKYVQTVDESIATEELLEDEEIIAMVQAEENNQQQESDDDEEPPLLSVTTKEVYNAIQTVLRYEEQMNSESNLELEELEFL</sequence>
<dbReference type="AlphaFoldDB" id="A0A9N8Z8R5"/>
<evidence type="ECO:0000313" key="4">
    <source>
        <dbReference type="Proteomes" id="UP000789759"/>
    </source>
</evidence>
<protein>
    <submittedName>
        <fullName evidence="3">5649_t:CDS:1</fullName>
    </submittedName>
</protein>
<feature type="region of interest" description="Disordered" evidence="1">
    <location>
        <begin position="1"/>
        <end position="50"/>
    </location>
</feature>
<accession>A0A9N8Z8R5</accession>